<dbReference type="AlphaFoldDB" id="A0A2M7V7I8"/>
<evidence type="ECO:0000256" key="1">
    <source>
        <dbReference type="ARBA" id="ARBA00009943"/>
    </source>
</evidence>
<keyword evidence="6" id="KW-0961">Cell wall biogenesis/degradation</keyword>
<gene>
    <name evidence="7" type="ORF">COX81_02805</name>
</gene>
<keyword evidence="3" id="KW-0133">Cell shape</keyword>
<dbReference type="Proteomes" id="UP000228568">
    <property type="component" value="Unassembled WGS sequence"/>
</dbReference>
<dbReference type="InterPro" id="IPR016181">
    <property type="entry name" value="Acyl_CoA_acyltransferase"/>
</dbReference>
<dbReference type="InterPro" id="IPR050644">
    <property type="entry name" value="PG_Glycine_Bridge_Synth"/>
</dbReference>
<dbReference type="PANTHER" id="PTHR36174:SF1">
    <property type="entry name" value="LIPID II:GLYCINE GLYCYLTRANSFERASE"/>
    <property type="match status" value="1"/>
</dbReference>
<dbReference type="GO" id="GO:0071555">
    <property type="term" value="P:cell wall organization"/>
    <property type="evidence" value="ECO:0007669"/>
    <property type="project" value="UniProtKB-KW"/>
</dbReference>
<sequence>MKVEICHNRDDWDKFVYESVHHEFLQSFVWGEFQQATGKEVLRLQIFDQGIVVGQIQGFVHNLGLGMKYLYMPRISDQRTAIRDQILNYIKDKFTFVRVEPAKGFGLAKKFEFESKKTKCRQPQHTLILDVTKSTEELLAQMHSKTRYNIRLAEKKGVEIRNDKDADIFWKLNQETIDRNKFKSHDKKYYTKMLEMDIAHQMTAYFDQTPIASYILIKYGDTMTYLHGASSDQHRSIMAPYLLQWQAIKFAQEQKCKYYDFWGIANIASEAEAGAQCFHNFCWQEDHRLSGVTRFKVGFSGEVKSYPDAFDVIFSSLKYKLYKVVKKFL</sequence>
<evidence type="ECO:0000313" key="8">
    <source>
        <dbReference type="Proteomes" id="UP000228568"/>
    </source>
</evidence>
<dbReference type="SUPFAM" id="SSF55729">
    <property type="entry name" value="Acyl-CoA N-acyltransferases (Nat)"/>
    <property type="match status" value="2"/>
</dbReference>
<proteinExistence type="inferred from homology"/>
<protein>
    <recommendedName>
        <fullName evidence="9">Peptidoglycan bridge formation protein FemAB</fullName>
    </recommendedName>
</protein>
<evidence type="ECO:0000313" key="7">
    <source>
        <dbReference type="EMBL" id="PIZ94713.1"/>
    </source>
</evidence>
<comment type="similarity">
    <text evidence="1">Belongs to the FemABX family.</text>
</comment>
<dbReference type="Gene3D" id="3.40.630.30">
    <property type="match status" value="1"/>
</dbReference>
<evidence type="ECO:0000256" key="5">
    <source>
        <dbReference type="ARBA" id="ARBA00023315"/>
    </source>
</evidence>
<dbReference type="GO" id="GO:0008360">
    <property type="term" value="P:regulation of cell shape"/>
    <property type="evidence" value="ECO:0007669"/>
    <property type="project" value="UniProtKB-KW"/>
</dbReference>
<keyword evidence="5" id="KW-0012">Acyltransferase</keyword>
<dbReference type="PANTHER" id="PTHR36174">
    <property type="entry name" value="LIPID II:GLYCINE GLYCYLTRANSFERASE"/>
    <property type="match status" value="1"/>
</dbReference>
<dbReference type="PROSITE" id="PS51191">
    <property type="entry name" value="FEMABX"/>
    <property type="match status" value="1"/>
</dbReference>
<dbReference type="InterPro" id="IPR003447">
    <property type="entry name" value="FEMABX"/>
</dbReference>
<comment type="caution">
    <text evidence="7">The sequence shown here is derived from an EMBL/GenBank/DDBJ whole genome shotgun (WGS) entry which is preliminary data.</text>
</comment>
<accession>A0A2M7V7I8</accession>
<evidence type="ECO:0000256" key="3">
    <source>
        <dbReference type="ARBA" id="ARBA00022960"/>
    </source>
</evidence>
<evidence type="ECO:0000256" key="2">
    <source>
        <dbReference type="ARBA" id="ARBA00022679"/>
    </source>
</evidence>
<keyword evidence="4" id="KW-0573">Peptidoglycan synthesis</keyword>
<keyword evidence="2" id="KW-0808">Transferase</keyword>
<evidence type="ECO:0008006" key="9">
    <source>
        <dbReference type="Google" id="ProtNLM"/>
    </source>
</evidence>
<organism evidence="7 8">
    <name type="scientific">Candidatus Magasanikbacteria bacterium CG_4_10_14_0_2_um_filter_37_12</name>
    <dbReference type="NCBI Taxonomy" id="1974637"/>
    <lineage>
        <taxon>Bacteria</taxon>
        <taxon>Candidatus Magasanikiibacteriota</taxon>
    </lineage>
</organism>
<evidence type="ECO:0000256" key="6">
    <source>
        <dbReference type="ARBA" id="ARBA00023316"/>
    </source>
</evidence>
<reference evidence="8" key="1">
    <citation type="submission" date="2017-09" db="EMBL/GenBank/DDBJ databases">
        <title>Depth-based differentiation of microbial function through sediment-hosted aquifers and enrichment of novel symbionts in the deep terrestrial subsurface.</title>
        <authorList>
            <person name="Probst A.J."/>
            <person name="Ladd B."/>
            <person name="Jarett J.K."/>
            <person name="Geller-Mcgrath D.E."/>
            <person name="Sieber C.M.K."/>
            <person name="Emerson J.B."/>
            <person name="Anantharaman K."/>
            <person name="Thomas B.C."/>
            <person name="Malmstrom R."/>
            <person name="Stieglmeier M."/>
            <person name="Klingl A."/>
            <person name="Woyke T."/>
            <person name="Ryan C.M."/>
            <person name="Banfield J.F."/>
        </authorList>
    </citation>
    <scope>NUCLEOTIDE SEQUENCE [LARGE SCALE GENOMIC DNA]</scope>
</reference>
<dbReference type="GO" id="GO:0009252">
    <property type="term" value="P:peptidoglycan biosynthetic process"/>
    <property type="evidence" value="ECO:0007669"/>
    <property type="project" value="UniProtKB-KW"/>
</dbReference>
<name>A0A2M7V7I8_9BACT</name>
<evidence type="ECO:0000256" key="4">
    <source>
        <dbReference type="ARBA" id="ARBA00022984"/>
    </source>
</evidence>
<dbReference type="GO" id="GO:0016755">
    <property type="term" value="F:aminoacyltransferase activity"/>
    <property type="evidence" value="ECO:0007669"/>
    <property type="project" value="InterPro"/>
</dbReference>
<dbReference type="Pfam" id="PF02388">
    <property type="entry name" value="FemAB"/>
    <property type="match status" value="2"/>
</dbReference>
<dbReference type="EMBL" id="PFPK01000034">
    <property type="protein sequence ID" value="PIZ94713.1"/>
    <property type="molecule type" value="Genomic_DNA"/>
</dbReference>